<organism evidence="3 4">
    <name type="scientific">Danionella cerebrum</name>
    <dbReference type="NCBI Taxonomy" id="2873325"/>
    <lineage>
        <taxon>Eukaryota</taxon>
        <taxon>Metazoa</taxon>
        <taxon>Chordata</taxon>
        <taxon>Craniata</taxon>
        <taxon>Vertebrata</taxon>
        <taxon>Euteleostomi</taxon>
        <taxon>Actinopterygii</taxon>
        <taxon>Neopterygii</taxon>
        <taxon>Teleostei</taxon>
        <taxon>Ostariophysi</taxon>
        <taxon>Cypriniformes</taxon>
        <taxon>Danionidae</taxon>
        <taxon>Danioninae</taxon>
        <taxon>Danionella</taxon>
    </lineage>
</organism>
<evidence type="ECO:0000256" key="2">
    <source>
        <dbReference type="SAM" id="Phobius"/>
    </source>
</evidence>
<keyword evidence="2" id="KW-0472">Membrane</keyword>
<accession>A0A553MQU1</accession>
<dbReference type="EMBL" id="SRMA01027318">
    <property type="protein sequence ID" value="TRY55547.1"/>
    <property type="molecule type" value="Genomic_DNA"/>
</dbReference>
<sequence length="129" mass="13945">MCDTATEDDPKMAEGAGLVSDNQASPCRSPETSQAEESHPGVTLTSYSSLRALRQPCSLLLVLILLLLSLLCSWAVVHLSLGARSKPFRISSSYSQPGEMEMATYDPRFTTNCTILPLGSFFDLLSNVS</sequence>
<comment type="caution">
    <text evidence="3">The sequence shown here is derived from an EMBL/GenBank/DDBJ whole genome shotgun (WGS) entry which is preliminary data.</text>
</comment>
<reference evidence="3 4" key="1">
    <citation type="journal article" date="2019" name="Sci. Data">
        <title>Hybrid genome assembly and annotation of Danionella translucida.</title>
        <authorList>
            <person name="Kadobianskyi M."/>
            <person name="Schulze L."/>
            <person name="Schuelke M."/>
            <person name="Judkewitz B."/>
        </authorList>
    </citation>
    <scope>NUCLEOTIDE SEQUENCE [LARGE SCALE GENOMIC DNA]</scope>
    <source>
        <strain evidence="3 4">Bolton</strain>
    </source>
</reference>
<feature type="compositionally biased region" description="Polar residues" evidence="1">
    <location>
        <begin position="20"/>
        <end position="35"/>
    </location>
</feature>
<protein>
    <submittedName>
        <fullName evidence="3">Uncharacterized protein</fullName>
    </submittedName>
</protein>
<name>A0A553MQU1_9TELE</name>
<keyword evidence="2" id="KW-1133">Transmembrane helix</keyword>
<gene>
    <name evidence="3" type="ORF">DNTS_003670</name>
</gene>
<feature type="region of interest" description="Disordered" evidence="1">
    <location>
        <begin position="1"/>
        <end position="41"/>
    </location>
</feature>
<evidence type="ECO:0000313" key="4">
    <source>
        <dbReference type="Proteomes" id="UP000316079"/>
    </source>
</evidence>
<feature type="transmembrane region" description="Helical" evidence="2">
    <location>
        <begin position="59"/>
        <end position="81"/>
    </location>
</feature>
<keyword evidence="2" id="KW-0812">Transmembrane</keyword>
<proteinExistence type="predicted"/>
<evidence type="ECO:0000313" key="3">
    <source>
        <dbReference type="EMBL" id="TRY55547.1"/>
    </source>
</evidence>
<dbReference type="STRING" id="623744.A0A553MQU1"/>
<evidence type="ECO:0000256" key="1">
    <source>
        <dbReference type="SAM" id="MobiDB-lite"/>
    </source>
</evidence>
<dbReference type="Proteomes" id="UP000316079">
    <property type="component" value="Unassembled WGS sequence"/>
</dbReference>
<dbReference type="AlphaFoldDB" id="A0A553MQU1"/>
<keyword evidence="4" id="KW-1185">Reference proteome</keyword>